<dbReference type="Pfam" id="PF00392">
    <property type="entry name" value="GntR"/>
    <property type="match status" value="1"/>
</dbReference>
<evidence type="ECO:0000256" key="1">
    <source>
        <dbReference type="ARBA" id="ARBA00005384"/>
    </source>
</evidence>
<dbReference type="GO" id="GO:0008483">
    <property type="term" value="F:transaminase activity"/>
    <property type="evidence" value="ECO:0007669"/>
    <property type="project" value="UniProtKB-KW"/>
</dbReference>
<proteinExistence type="inferred from homology"/>
<dbReference type="PANTHER" id="PTHR46577">
    <property type="entry name" value="HTH-TYPE TRANSCRIPTIONAL REGULATORY PROTEIN GABR"/>
    <property type="match status" value="1"/>
</dbReference>
<keyword evidence="5" id="KW-0804">Transcription</keyword>
<keyword evidence="2" id="KW-0663">Pyridoxal phosphate</keyword>
<keyword evidence="8" id="KW-1185">Reference proteome</keyword>
<dbReference type="InterPro" id="IPR036390">
    <property type="entry name" value="WH_DNA-bd_sf"/>
</dbReference>
<dbReference type="SMART" id="SM00345">
    <property type="entry name" value="HTH_GNTR"/>
    <property type="match status" value="1"/>
</dbReference>
<comment type="caution">
    <text evidence="7">The sequence shown here is derived from an EMBL/GenBank/DDBJ whole genome shotgun (WGS) entry which is preliminary data.</text>
</comment>
<dbReference type="PROSITE" id="PS50949">
    <property type="entry name" value="HTH_GNTR"/>
    <property type="match status" value="1"/>
</dbReference>
<dbReference type="RefSeq" id="WP_200033221.1">
    <property type="nucleotide sequence ID" value="NZ_JADWND010000001.1"/>
</dbReference>
<dbReference type="CDD" id="cd00609">
    <property type="entry name" value="AAT_like"/>
    <property type="match status" value="1"/>
</dbReference>
<dbReference type="SUPFAM" id="SSF53383">
    <property type="entry name" value="PLP-dependent transferases"/>
    <property type="match status" value="1"/>
</dbReference>
<feature type="domain" description="HTH gntR-type" evidence="6">
    <location>
        <begin position="20"/>
        <end position="87"/>
    </location>
</feature>
<keyword evidence="4" id="KW-0238">DNA-binding</keyword>
<dbReference type="PANTHER" id="PTHR46577:SF1">
    <property type="entry name" value="HTH-TYPE TRANSCRIPTIONAL REGULATORY PROTEIN GABR"/>
    <property type="match status" value="1"/>
</dbReference>
<evidence type="ECO:0000256" key="3">
    <source>
        <dbReference type="ARBA" id="ARBA00023015"/>
    </source>
</evidence>
<comment type="similarity">
    <text evidence="1">In the C-terminal section; belongs to the class-I pyridoxal-phosphate-dependent aminotransferase family.</text>
</comment>
<evidence type="ECO:0000256" key="4">
    <source>
        <dbReference type="ARBA" id="ARBA00023125"/>
    </source>
</evidence>
<accession>A0ABS0ZLG2</accession>
<dbReference type="Proteomes" id="UP000746649">
    <property type="component" value="Unassembled WGS sequence"/>
</dbReference>
<evidence type="ECO:0000313" key="8">
    <source>
        <dbReference type="Proteomes" id="UP000746649"/>
    </source>
</evidence>
<dbReference type="InterPro" id="IPR036388">
    <property type="entry name" value="WH-like_DNA-bd_sf"/>
</dbReference>
<dbReference type="InterPro" id="IPR015421">
    <property type="entry name" value="PyrdxlP-dep_Trfase_major"/>
</dbReference>
<dbReference type="CDD" id="cd07377">
    <property type="entry name" value="WHTH_GntR"/>
    <property type="match status" value="1"/>
</dbReference>
<dbReference type="SUPFAM" id="SSF46785">
    <property type="entry name" value="Winged helix' DNA-binding domain"/>
    <property type="match status" value="1"/>
</dbReference>
<evidence type="ECO:0000313" key="7">
    <source>
        <dbReference type="EMBL" id="MBJ8379676.1"/>
    </source>
</evidence>
<sequence>MLDITEPLKPDAISPDGRPVSLQKQLTERIQQAILSGYLPADTRLMSSRALAKELGISRNTVVNVYEHLAAEGYILADRQGTRVAPVSGLASKATAPMQSRPDTVQLATRLTPFITNPLQPESDALLSPGMPAIKEFPITVWRRAIERANRQFMPRMLGYGAPTGEYALRDAIATHLHVARGVRCDPHRIVITEGARQALELCVTLLTDPGDTVWMEEPGYRGAKAAFSAGNLHMEMMKVDGEGVCIPEDAWQNRAPKLIYLTPAHQYPTGAVLSVSRRLSLITQAARKNAWLIEDDYDGDFRHSGGPIASMQGLTEDAPVFYIGSFSKTMFPSLKLGYVVFPANVMKQASTVLNEIMRSGQQLQQLALADFMKSGEFGRHLGRMRRLYRERQRILRQALTEHFSPEQVLGGKSGMHLTLLLAPGTDDKKIVSLARQHGIGVQAFSSYSVSNDAAAGLVIGYGNTPAEVIPEAVSVLAALSKQERRF</sequence>
<dbReference type="Gene3D" id="3.40.640.10">
    <property type="entry name" value="Type I PLP-dependent aspartate aminotransferase-like (Major domain)"/>
    <property type="match status" value="1"/>
</dbReference>
<keyword evidence="7" id="KW-0808">Transferase</keyword>
<evidence type="ECO:0000259" key="6">
    <source>
        <dbReference type="PROSITE" id="PS50949"/>
    </source>
</evidence>
<keyword evidence="3" id="KW-0805">Transcription regulation</keyword>
<dbReference type="InterPro" id="IPR000524">
    <property type="entry name" value="Tscrpt_reg_HTH_GntR"/>
</dbReference>
<dbReference type="PRINTS" id="PR00035">
    <property type="entry name" value="HTHGNTR"/>
</dbReference>
<keyword evidence="7" id="KW-0032">Aminotransferase</keyword>
<dbReference type="InterPro" id="IPR051446">
    <property type="entry name" value="HTH_trans_reg/aminotransferase"/>
</dbReference>
<dbReference type="EMBL" id="JADWND010000001">
    <property type="protein sequence ID" value="MBJ8379676.1"/>
    <property type="molecule type" value="Genomic_DNA"/>
</dbReference>
<gene>
    <name evidence="7" type="ORF">I6M88_01610</name>
</gene>
<dbReference type="InterPro" id="IPR015424">
    <property type="entry name" value="PyrdxlP-dep_Trfase"/>
</dbReference>
<name>A0ABS0ZLG2_9ENTR</name>
<protein>
    <submittedName>
        <fullName evidence="7">PLP-dependent aminotransferase family protein</fullName>
    </submittedName>
</protein>
<dbReference type="Gene3D" id="1.10.10.10">
    <property type="entry name" value="Winged helix-like DNA-binding domain superfamily/Winged helix DNA-binding domain"/>
    <property type="match status" value="1"/>
</dbReference>
<evidence type="ECO:0000256" key="5">
    <source>
        <dbReference type="ARBA" id="ARBA00023163"/>
    </source>
</evidence>
<dbReference type="Pfam" id="PF00155">
    <property type="entry name" value="Aminotran_1_2"/>
    <property type="match status" value="1"/>
</dbReference>
<dbReference type="InterPro" id="IPR004839">
    <property type="entry name" value="Aminotransferase_I/II_large"/>
</dbReference>
<organism evidence="7 8">
    <name type="scientific">Citrobacter sedlakii</name>
    <dbReference type="NCBI Taxonomy" id="67826"/>
    <lineage>
        <taxon>Bacteria</taxon>
        <taxon>Pseudomonadati</taxon>
        <taxon>Pseudomonadota</taxon>
        <taxon>Gammaproteobacteria</taxon>
        <taxon>Enterobacterales</taxon>
        <taxon>Enterobacteriaceae</taxon>
        <taxon>Citrobacter</taxon>
        <taxon>Citrobacter freundii complex</taxon>
    </lineage>
</organism>
<reference evidence="7 8" key="1">
    <citation type="submission" date="2020-11" db="EMBL/GenBank/DDBJ databases">
        <title>Enhanced detection system for hospital associated transmission using whole genome sequencing surveillance.</title>
        <authorList>
            <person name="Harrison L.H."/>
            <person name="Van Tyne D."/>
            <person name="Marsh J.W."/>
            <person name="Griffith M.P."/>
            <person name="Snyder D.J."/>
            <person name="Cooper V.S."/>
            <person name="Mustapha M."/>
        </authorList>
    </citation>
    <scope>NUCLEOTIDE SEQUENCE [LARGE SCALE GENOMIC DNA]</scope>
    <source>
        <strain evidence="7 8">CB00117</strain>
    </source>
</reference>
<evidence type="ECO:0000256" key="2">
    <source>
        <dbReference type="ARBA" id="ARBA00022898"/>
    </source>
</evidence>